<sequence length="174" mass="20426">MADVIFEDIFDVKDIDPEGKKFDRVSRLHCESESFKMDLILDVNTQIYPMDFGDKFRLQITSTLNEEGYQDDSEWNPRDDTPNRADSFDYVMYGKTYRIEGDEGPHEATSMAAYASFGGLLMRLKGDSNNLHSFEVDKNIYLLMKKLKFYFFFCILYFIFNQTITFTIIIIMII</sequence>
<evidence type="ECO:0000256" key="1">
    <source>
        <dbReference type="ARBA" id="ARBA00004123"/>
    </source>
</evidence>
<proteinExistence type="inferred from homology"/>
<evidence type="ECO:0000256" key="2">
    <source>
        <dbReference type="ARBA" id="ARBA00008912"/>
    </source>
</evidence>
<dbReference type="Pfam" id="PF03870">
    <property type="entry name" value="RNA_pol_Rpb8"/>
    <property type="match status" value="1"/>
</dbReference>
<evidence type="ECO:0000256" key="7">
    <source>
        <dbReference type="ARBA" id="ARBA00068269"/>
    </source>
</evidence>
<comment type="caution">
    <text evidence="10">The sequence shown here is derived from an EMBL/GenBank/DDBJ whole genome shotgun (WGS) entry which is preliminary data.</text>
</comment>
<keyword evidence="9" id="KW-1133">Transmembrane helix</keyword>
<keyword evidence="3 10" id="KW-0240">DNA-directed RNA polymerase</keyword>
<dbReference type="InterPro" id="IPR012340">
    <property type="entry name" value="NA-bd_OB-fold"/>
</dbReference>
<dbReference type="Proteomes" id="UP000828236">
    <property type="component" value="Unassembled WGS sequence"/>
</dbReference>
<keyword evidence="3 10" id="KW-0804">Transcription</keyword>
<feature type="transmembrane region" description="Helical" evidence="9">
    <location>
        <begin position="149"/>
        <end position="173"/>
    </location>
</feature>
<evidence type="ECO:0000256" key="3">
    <source>
        <dbReference type="ARBA" id="ARBA00022478"/>
    </source>
</evidence>
<dbReference type="PIRSF" id="PIRSF000779">
    <property type="entry name" value="RNA_pol_Rpb8"/>
    <property type="match status" value="1"/>
</dbReference>
<dbReference type="AlphaFoldDB" id="A0A9D4NUY1"/>
<dbReference type="EMBL" id="SDOV01000007">
    <property type="protein sequence ID" value="KAH7638734.1"/>
    <property type="molecule type" value="Genomic_DNA"/>
</dbReference>
<evidence type="ECO:0000256" key="8">
    <source>
        <dbReference type="ARBA" id="ARBA00082147"/>
    </source>
</evidence>
<dbReference type="GO" id="GO:0003899">
    <property type="term" value="F:DNA-directed RNA polymerase activity"/>
    <property type="evidence" value="ECO:0007669"/>
    <property type="project" value="InterPro"/>
</dbReference>
<accession>A0A9D4NUY1</accession>
<dbReference type="GO" id="GO:0006351">
    <property type="term" value="P:DNA-templated transcription"/>
    <property type="evidence" value="ECO:0007669"/>
    <property type="project" value="InterPro"/>
</dbReference>
<protein>
    <recommendedName>
        <fullName evidence="7">Probable DNA-directed RNA polymerases I, II, and III subunit RPABC3</fullName>
    </recommendedName>
    <alternativeName>
        <fullName evidence="8">RNA polymerase B subunit 8</fullName>
    </alternativeName>
</protein>
<dbReference type="InterPro" id="IPR005570">
    <property type="entry name" value="RPABC3"/>
</dbReference>
<organism evidence="10">
    <name type="scientific">Dermatophagoides farinae</name>
    <name type="common">American house dust mite</name>
    <dbReference type="NCBI Taxonomy" id="6954"/>
    <lineage>
        <taxon>Eukaryota</taxon>
        <taxon>Metazoa</taxon>
        <taxon>Ecdysozoa</taxon>
        <taxon>Arthropoda</taxon>
        <taxon>Chelicerata</taxon>
        <taxon>Arachnida</taxon>
        <taxon>Acari</taxon>
        <taxon>Acariformes</taxon>
        <taxon>Sarcoptiformes</taxon>
        <taxon>Astigmata</taxon>
        <taxon>Psoroptidia</taxon>
        <taxon>Analgoidea</taxon>
        <taxon>Pyroglyphidae</taxon>
        <taxon>Dermatophagoidinae</taxon>
        <taxon>Dermatophagoides</taxon>
    </lineage>
</organism>
<keyword evidence="4" id="KW-0539">Nucleus</keyword>
<evidence type="ECO:0000256" key="6">
    <source>
        <dbReference type="ARBA" id="ARBA00062890"/>
    </source>
</evidence>
<keyword evidence="9" id="KW-0472">Membrane</keyword>
<evidence type="ECO:0000256" key="4">
    <source>
        <dbReference type="ARBA" id="ARBA00023242"/>
    </source>
</evidence>
<comment type="function">
    <text evidence="5">DNA-dependent RNA polymerase catalyzes the transcription of DNA into RNA using the four ribonucleoside triphosphates as substrates. Common component of RNA polymerases I, II and III which synthesize ribosomal RNA precursors, mRNA precursors and many functional non-coding RNAs, and small RNAs, such as 5S rRNA and tRNAs, respectively.</text>
</comment>
<dbReference type="PANTHER" id="PTHR10917:SF0">
    <property type="entry name" value="DNA-DIRECTED RNA POLYMERASES I, II, AND III SUBUNIT RPABC3"/>
    <property type="match status" value="1"/>
</dbReference>
<comment type="subcellular location">
    <subcellularLocation>
        <location evidence="1">Nucleus</location>
    </subcellularLocation>
</comment>
<dbReference type="GO" id="GO:0005665">
    <property type="term" value="C:RNA polymerase II, core complex"/>
    <property type="evidence" value="ECO:0007669"/>
    <property type="project" value="TreeGrafter"/>
</dbReference>
<dbReference type="SMART" id="SM00658">
    <property type="entry name" value="RPOL8c"/>
    <property type="match status" value="1"/>
</dbReference>
<dbReference type="GO" id="GO:0005736">
    <property type="term" value="C:RNA polymerase I complex"/>
    <property type="evidence" value="ECO:0007669"/>
    <property type="project" value="TreeGrafter"/>
</dbReference>
<dbReference type="PANTHER" id="PTHR10917">
    <property type="entry name" value="DNA-DIRECTED RNA POLYMERASES I, II, AND III SUBUNIT RPABC3"/>
    <property type="match status" value="1"/>
</dbReference>
<reference evidence="10" key="2">
    <citation type="journal article" date="2021" name="World Allergy Organ. J.">
        <title>Chromosome-level assembly of Dermatophagoides farinae genome and transcriptome reveals two novel allergens Der f 37 and Der f 39.</title>
        <authorList>
            <person name="Chen J."/>
            <person name="Cai Z."/>
            <person name="Fan D."/>
            <person name="Hu J."/>
            <person name="Hou Y."/>
            <person name="He Y."/>
            <person name="Zhang Z."/>
            <person name="Zhao Z."/>
            <person name="Gao P."/>
            <person name="Hu W."/>
            <person name="Sun J."/>
            <person name="Li J."/>
            <person name="Ji K."/>
        </authorList>
    </citation>
    <scope>NUCLEOTIDE SEQUENCE</scope>
    <source>
        <strain evidence="10">JKM2019</strain>
    </source>
</reference>
<comment type="subunit">
    <text evidence="6">Component of the RNA polymerase I (Pol I), RNA polymerase II (Pol II) and RNA polymerase III (Pol III) complexes consisting of at least 13, 12 and 17 subunits, respectively. Directly interacts with POLR2A.</text>
</comment>
<evidence type="ECO:0000313" key="10">
    <source>
        <dbReference type="EMBL" id="KAH7638734.1"/>
    </source>
</evidence>
<comment type="similarity">
    <text evidence="2">Belongs to the eukaryotic RPB8 RNA polymerase subunit family.</text>
</comment>
<reference evidence="10" key="1">
    <citation type="submission" date="2020-06" db="EMBL/GenBank/DDBJ databases">
        <authorList>
            <person name="Ji K."/>
            <person name="Li J."/>
        </authorList>
    </citation>
    <scope>NUCLEOTIDE SEQUENCE</scope>
    <source>
        <strain evidence="10">JKM2019</strain>
        <tissue evidence="10">Whole body</tissue>
    </source>
</reference>
<name>A0A9D4NUY1_DERFA</name>
<dbReference type="Gene3D" id="2.40.50.140">
    <property type="entry name" value="Nucleic acid-binding proteins"/>
    <property type="match status" value="1"/>
</dbReference>
<evidence type="ECO:0000256" key="9">
    <source>
        <dbReference type="SAM" id="Phobius"/>
    </source>
</evidence>
<evidence type="ECO:0000256" key="5">
    <source>
        <dbReference type="ARBA" id="ARBA00044496"/>
    </source>
</evidence>
<dbReference type="FunFam" id="2.40.50.140:FF:000073">
    <property type="entry name" value="DNA-directed RNA polymerases I, II, and III subunit RPABC3"/>
    <property type="match status" value="1"/>
</dbReference>
<gene>
    <name evidence="10" type="ORF">HUG17_2767</name>
</gene>
<keyword evidence="9" id="KW-0812">Transmembrane</keyword>
<dbReference type="GO" id="GO:0005666">
    <property type="term" value="C:RNA polymerase III complex"/>
    <property type="evidence" value="ECO:0007669"/>
    <property type="project" value="TreeGrafter"/>
</dbReference>
<dbReference type="SUPFAM" id="SSF50249">
    <property type="entry name" value="Nucleic acid-binding proteins"/>
    <property type="match status" value="1"/>
</dbReference>